<dbReference type="PaxDb" id="3708-A0A078IVF2"/>
<dbReference type="Proteomes" id="UP000028999">
    <property type="component" value="Unassembled WGS sequence"/>
</dbReference>
<gene>
    <name evidence="1" type="primary">BnaC02g47030D</name>
    <name evidence="1" type="ORF">GSBRNA2T00010640001</name>
</gene>
<sequence>MLNQIIEQHGYSF</sequence>
<name>A0A078IVF2_BRANA</name>
<evidence type="ECO:0000313" key="1">
    <source>
        <dbReference type="EMBL" id="CDY53409.1"/>
    </source>
</evidence>
<reference evidence="1 2" key="1">
    <citation type="journal article" date="2014" name="Science">
        <title>Plant genetics. Early allopolyploid evolution in the post-Neolithic Brassica napus oilseed genome.</title>
        <authorList>
            <person name="Chalhoub B."/>
            <person name="Denoeud F."/>
            <person name="Liu S."/>
            <person name="Parkin I.A."/>
            <person name="Tang H."/>
            <person name="Wang X."/>
            <person name="Chiquet J."/>
            <person name="Belcram H."/>
            <person name="Tong C."/>
            <person name="Samans B."/>
            <person name="Correa M."/>
            <person name="Da Silva C."/>
            <person name="Just J."/>
            <person name="Falentin C."/>
            <person name="Koh C.S."/>
            <person name="Le Clainche I."/>
            <person name="Bernard M."/>
            <person name="Bento P."/>
            <person name="Noel B."/>
            <person name="Labadie K."/>
            <person name="Alberti A."/>
            <person name="Charles M."/>
            <person name="Arnaud D."/>
            <person name="Guo H."/>
            <person name="Daviaud C."/>
            <person name="Alamery S."/>
            <person name="Jabbari K."/>
            <person name="Zhao M."/>
            <person name="Edger P.P."/>
            <person name="Chelaifa H."/>
            <person name="Tack D."/>
            <person name="Lassalle G."/>
            <person name="Mestiri I."/>
            <person name="Schnel N."/>
            <person name="Le Paslier M.C."/>
            <person name="Fan G."/>
            <person name="Renault V."/>
            <person name="Bayer P.E."/>
            <person name="Golicz A.A."/>
            <person name="Manoli S."/>
            <person name="Lee T.H."/>
            <person name="Thi V.H."/>
            <person name="Chalabi S."/>
            <person name="Hu Q."/>
            <person name="Fan C."/>
            <person name="Tollenaere R."/>
            <person name="Lu Y."/>
            <person name="Battail C."/>
            <person name="Shen J."/>
            <person name="Sidebottom C.H."/>
            <person name="Wang X."/>
            <person name="Canaguier A."/>
            <person name="Chauveau A."/>
            <person name="Berard A."/>
            <person name="Deniot G."/>
            <person name="Guan M."/>
            <person name="Liu Z."/>
            <person name="Sun F."/>
            <person name="Lim Y.P."/>
            <person name="Lyons E."/>
            <person name="Town C.D."/>
            <person name="Bancroft I."/>
            <person name="Wang X."/>
            <person name="Meng J."/>
            <person name="Ma J."/>
            <person name="Pires J.C."/>
            <person name="King G.J."/>
            <person name="Brunel D."/>
            <person name="Delourme R."/>
            <person name="Renard M."/>
            <person name="Aury J.M."/>
            <person name="Adams K.L."/>
            <person name="Batley J."/>
            <person name="Snowdon R.J."/>
            <person name="Tost J."/>
            <person name="Edwards D."/>
            <person name="Zhou Y."/>
            <person name="Hua W."/>
            <person name="Sharpe A.G."/>
            <person name="Paterson A.H."/>
            <person name="Guan C."/>
            <person name="Wincker P."/>
        </authorList>
    </citation>
    <scope>NUCLEOTIDE SEQUENCE [LARGE SCALE GENOMIC DNA]</scope>
    <source>
        <strain evidence="2">cv. Darmor-bzh</strain>
    </source>
</reference>
<organism evidence="1 2">
    <name type="scientific">Brassica napus</name>
    <name type="common">Rape</name>
    <dbReference type="NCBI Taxonomy" id="3708"/>
    <lineage>
        <taxon>Eukaryota</taxon>
        <taxon>Viridiplantae</taxon>
        <taxon>Streptophyta</taxon>
        <taxon>Embryophyta</taxon>
        <taxon>Tracheophyta</taxon>
        <taxon>Spermatophyta</taxon>
        <taxon>Magnoliopsida</taxon>
        <taxon>eudicotyledons</taxon>
        <taxon>Gunneridae</taxon>
        <taxon>Pentapetalae</taxon>
        <taxon>rosids</taxon>
        <taxon>malvids</taxon>
        <taxon>Brassicales</taxon>
        <taxon>Brassicaceae</taxon>
        <taxon>Brassiceae</taxon>
        <taxon>Brassica</taxon>
    </lineage>
</organism>
<dbReference type="EMBL" id="LK033198">
    <property type="protein sequence ID" value="CDY53409.1"/>
    <property type="molecule type" value="Genomic_DNA"/>
</dbReference>
<evidence type="ECO:0000313" key="2">
    <source>
        <dbReference type="Proteomes" id="UP000028999"/>
    </source>
</evidence>
<accession>A0A078IVF2</accession>
<protein>
    <submittedName>
        <fullName evidence="1">BnaC02g47030D protein</fullName>
    </submittedName>
</protein>
<proteinExistence type="predicted"/>
<keyword evidence="2" id="KW-1185">Reference proteome</keyword>